<dbReference type="Gene3D" id="3.90.226.10">
    <property type="entry name" value="2-enoyl-CoA Hydratase, Chain A, domain 1"/>
    <property type="match status" value="1"/>
</dbReference>
<dbReference type="SUPFAM" id="SSF52096">
    <property type="entry name" value="ClpP/crotonase"/>
    <property type="match status" value="1"/>
</dbReference>
<evidence type="ECO:0000313" key="5">
    <source>
        <dbReference type="Proteomes" id="UP001153636"/>
    </source>
</evidence>
<evidence type="ECO:0000256" key="3">
    <source>
        <dbReference type="RuleBase" id="RU003707"/>
    </source>
</evidence>
<evidence type="ECO:0000313" key="4">
    <source>
        <dbReference type="EMBL" id="CAH1104879.1"/>
    </source>
</evidence>
<keyword evidence="5" id="KW-1185">Reference proteome</keyword>
<protein>
    <recommendedName>
        <fullName evidence="6">Methylglutaconyl-CoA hydratase</fullName>
    </recommendedName>
</protein>
<proteinExistence type="inferred from homology"/>
<dbReference type="EMBL" id="OV651830">
    <property type="protein sequence ID" value="CAH1104879.1"/>
    <property type="molecule type" value="Genomic_DNA"/>
</dbReference>
<dbReference type="FunFam" id="3.90.226.10:FF:000009">
    <property type="entry name" value="Carnitinyl-CoA dehydratase"/>
    <property type="match status" value="1"/>
</dbReference>
<dbReference type="FunFam" id="1.10.12.10:FF:000001">
    <property type="entry name" value="Probable enoyl-CoA hydratase, mitochondrial"/>
    <property type="match status" value="1"/>
</dbReference>
<dbReference type="GO" id="GO:0005739">
    <property type="term" value="C:mitochondrion"/>
    <property type="evidence" value="ECO:0007669"/>
    <property type="project" value="TreeGrafter"/>
</dbReference>
<dbReference type="Pfam" id="PF00378">
    <property type="entry name" value="ECH_1"/>
    <property type="match status" value="1"/>
</dbReference>
<comment type="similarity">
    <text evidence="1 3">Belongs to the enoyl-CoA hydratase/isomerase family.</text>
</comment>
<evidence type="ECO:0000256" key="2">
    <source>
        <dbReference type="ARBA" id="ARBA00023239"/>
    </source>
</evidence>
<accession>A0A9P0CMJ8</accession>
<dbReference type="OrthoDB" id="410701at2759"/>
<dbReference type="InterPro" id="IPR001753">
    <property type="entry name" value="Enoyl-CoA_hydra/iso"/>
</dbReference>
<dbReference type="GO" id="GO:0006635">
    <property type="term" value="P:fatty acid beta-oxidation"/>
    <property type="evidence" value="ECO:0007669"/>
    <property type="project" value="TreeGrafter"/>
</dbReference>
<dbReference type="InterPro" id="IPR029045">
    <property type="entry name" value="ClpP/crotonase-like_dom_sf"/>
</dbReference>
<dbReference type="PANTHER" id="PTHR11941">
    <property type="entry name" value="ENOYL-COA HYDRATASE-RELATED"/>
    <property type="match status" value="1"/>
</dbReference>
<keyword evidence="2" id="KW-0456">Lyase</keyword>
<evidence type="ECO:0008006" key="6">
    <source>
        <dbReference type="Google" id="ProtNLM"/>
    </source>
</evidence>
<evidence type="ECO:0000256" key="1">
    <source>
        <dbReference type="ARBA" id="ARBA00005254"/>
    </source>
</evidence>
<name>A0A9P0CMJ8_9CUCU</name>
<organism evidence="4 5">
    <name type="scientific">Psylliodes chrysocephalus</name>
    <dbReference type="NCBI Taxonomy" id="3402493"/>
    <lineage>
        <taxon>Eukaryota</taxon>
        <taxon>Metazoa</taxon>
        <taxon>Ecdysozoa</taxon>
        <taxon>Arthropoda</taxon>
        <taxon>Hexapoda</taxon>
        <taxon>Insecta</taxon>
        <taxon>Pterygota</taxon>
        <taxon>Neoptera</taxon>
        <taxon>Endopterygota</taxon>
        <taxon>Coleoptera</taxon>
        <taxon>Polyphaga</taxon>
        <taxon>Cucujiformia</taxon>
        <taxon>Chrysomeloidea</taxon>
        <taxon>Chrysomelidae</taxon>
        <taxon>Galerucinae</taxon>
        <taxon>Alticini</taxon>
        <taxon>Psylliodes</taxon>
    </lineage>
</organism>
<dbReference type="PANTHER" id="PTHR11941:SF171">
    <property type="entry name" value="SD19268P"/>
    <property type="match status" value="1"/>
</dbReference>
<dbReference type="PROSITE" id="PS00166">
    <property type="entry name" value="ENOYL_COA_HYDRATASE"/>
    <property type="match status" value="1"/>
</dbReference>
<dbReference type="AlphaFoldDB" id="A0A9P0CMJ8"/>
<sequence>MSTKLGSLFTQLGRKYSQNASKVLVHKQLSGKRNGISLIGFNRPQQKNALSAELVDSFINVLDQIAYESSARVLIIHSLVPKIFCAGADLKERLEMSQEDVHNFVKKLRGLSHKIFNLPIPVIAALDGVALGGGLELALSCDIRVAAENVKLGLVETKLAIIPGAGGTQLLPRLINPSIAKELIFTAAILNGKEAEKLGLVNYVMEQNENCDAAYSKSLNIAEKILPNGPVAVRMAKQAINKGLEVDLGTGLTFEEVCYSKVIPTKDRIEGLRAFNEKRTPVYNGS</sequence>
<reference evidence="4" key="1">
    <citation type="submission" date="2022-01" db="EMBL/GenBank/DDBJ databases">
        <authorList>
            <person name="King R."/>
        </authorList>
    </citation>
    <scope>NUCLEOTIDE SEQUENCE</scope>
</reference>
<dbReference type="InterPro" id="IPR018376">
    <property type="entry name" value="Enoyl-CoA_hyd/isom_CS"/>
</dbReference>
<dbReference type="GO" id="GO:0004300">
    <property type="term" value="F:enoyl-CoA hydratase activity"/>
    <property type="evidence" value="ECO:0007669"/>
    <property type="project" value="UniProtKB-ARBA"/>
</dbReference>
<dbReference type="Proteomes" id="UP001153636">
    <property type="component" value="Chromosome 18"/>
</dbReference>
<dbReference type="CDD" id="cd06558">
    <property type="entry name" value="crotonase-like"/>
    <property type="match status" value="1"/>
</dbReference>
<gene>
    <name evidence="4" type="ORF">PSYICH_LOCUS5889</name>
</gene>
<dbReference type="Gene3D" id="1.10.12.10">
    <property type="entry name" value="Lyase 2-enoyl-coa Hydratase, Chain A, domain 2"/>
    <property type="match status" value="1"/>
</dbReference>
<dbReference type="InterPro" id="IPR014748">
    <property type="entry name" value="Enoyl-CoA_hydra_C"/>
</dbReference>